<protein>
    <recommendedName>
        <fullName evidence="8">FAD-binding FR-type domain-containing protein</fullName>
    </recommendedName>
</protein>
<keyword evidence="4" id="KW-0560">Oxidoreductase</keyword>
<keyword evidence="5 7" id="KW-0472">Membrane</keyword>
<dbReference type="Pfam" id="PF01794">
    <property type="entry name" value="Ferric_reduct"/>
    <property type="match status" value="1"/>
</dbReference>
<dbReference type="InterPro" id="IPR050369">
    <property type="entry name" value="RBOH/FRE"/>
</dbReference>
<sequence>MADYAALKTPVVADTGSPRSPSSMHDQATNTPPSRSLSVHVVRFLIVLSIAAFVFGNIATWAPLYELQLVNTMKDWWNGYPDMPDMSSHSHAILDTGIGRNLTETGHTEMIRPTFLLLFCIGPFLASVLLIELLRHLNTARRLTSTLIWRVAMLLRRKPQLPMLGVSRFSLGEWIVGVVYVLGGNGLCWYFQWDRRIDMATEAGTLDTTKYWNIVGISSSYLCIYNMSFLLLPVTRNCGWMEFCNVSYTNGVKFHRWTGFMTVLTAVVHMAGYWGSWVRKGQWQVNQLPCTRCDFTLDNSGGGYYAWFNVFGFVSTLALVLMIPTSFPIIRRKAYEWFYISHWVLFVVAVFFAILHWAQILWWILPSGCVWFVSRTVSSSNALTPVTVAEFAVLGEADDELVKIVLKRAAPGTSPCSPSYDYKVGNFVYLNVPPISKLQWHAFTIASSPKTSVTDVVLLVKPLGDWSQDLVQYAAECHRDHTSPLVYMDGFYGASLELYEDYSAVCLVAGGIGVTPVLAVLDDLVAKLSRNGVAWTQRFTFIFTFRELSVLQTVAPVLAKLRQLDPHEQFFRSHLFATGTYSDVSLTRHLEVLPRDESLDAAAAKTMGRAARPFYEPLRSSNGLRFVLFLVLYVVAIAVVFTVRWGNGIIQGDDRFELWPLERAFQLLMFCLTIVVVYAFVGYEYKKFGGGCSRMNAVTGSAVVPMTSARYPLAVDAFGGDVHSVRDLLGHLNVTMGERPQLQSLLQQTLAIHSMDDSSASVLPVVGVIVSGPESLKVATNDAVVALGRRHFDVHEEEFEL</sequence>
<dbReference type="SUPFAM" id="SSF63380">
    <property type="entry name" value="Riboflavin synthase domain-like"/>
    <property type="match status" value="1"/>
</dbReference>
<evidence type="ECO:0000256" key="2">
    <source>
        <dbReference type="ARBA" id="ARBA00022692"/>
    </source>
</evidence>
<dbReference type="InterPro" id="IPR017938">
    <property type="entry name" value="Riboflavin_synthase-like_b-brl"/>
</dbReference>
<keyword evidence="10" id="KW-1185">Reference proteome</keyword>
<dbReference type="GO" id="GO:0005886">
    <property type="term" value="C:plasma membrane"/>
    <property type="evidence" value="ECO:0007669"/>
    <property type="project" value="TreeGrafter"/>
</dbReference>
<dbReference type="SFLD" id="SFLDG01168">
    <property type="entry name" value="Ferric_reductase_subgroup_(FRE"/>
    <property type="match status" value="1"/>
</dbReference>
<dbReference type="InterPro" id="IPR013112">
    <property type="entry name" value="FAD-bd_8"/>
</dbReference>
<comment type="subcellular location">
    <subcellularLocation>
        <location evidence="1">Membrane</location>
        <topology evidence="1">Multi-pass membrane protein</topology>
    </subcellularLocation>
</comment>
<feature type="transmembrane region" description="Helical" evidence="7">
    <location>
        <begin position="343"/>
        <end position="365"/>
    </location>
</feature>
<evidence type="ECO:0000256" key="5">
    <source>
        <dbReference type="ARBA" id="ARBA00023136"/>
    </source>
</evidence>
<name>A0AAV0TUQ0_HYABA</name>
<feature type="transmembrane region" description="Helical" evidence="7">
    <location>
        <begin position="212"/>
        <end position="234"/>
    </location>
</feature>
<proteinExistence type="predicted"/>
<dbReference type="Pfam" id="PF08030">
    <property type="entry name" value="NAD_binding_6"/>
    <property type="match status" value="1"/>
</dbReference>
<keyword evidence="2 7" id="KW-0812">Transmembrane</keyword>
<dbReference type="PANTHER" id="PTHR11972:SF193">
    <property type="entry name" value="FAD-BINDING FR-TYPE DOMAIN-CONTAINING PROTEIN"/>
    <property type="match status" value="1"/>
</dbReference>
<reference evidence="9" key="1">
    <citation type="submission" date="2022-12" db="EMBL/GenBank/DDBJ databases">
        <authorList>
            <person name="Webb A."/>
        </authorList>
    </citation>
    <scope>NUCLEOTIDE SEQUENCE</scope>
    <source>
        <strain evidence="9">Hp1</strain>
    </source>
</reference>
<feature type="compositionally biased region" description="Polar residues" evidence="6">
    <location>
        <begin position="17"/>
        <end position="34"/>
    </location>
</feature>
<dbReference type="GO" id="GO:0016491">
    <property type="term" value="F:oxidoreductase activity"/>
    <property type="evidence" value="ECO:0007669"/>
    <property type="project" value="UniProtKB-KW"/>
</dbReference>
<dbReference type="InterPro" id="IPR017927">
    <property type="entry name" value="FAD-bd_FR_type"/>
</dbReference>
<evidence type="ECO:0000259" key="8">
    <source>
        <dbReference type="PROSITE" id="PS51384"/>
    </source>
</evidence>
<gene>
    <name evidence="9" type="ORF">HBR001_LOCUS4082</name>
</gene>
<dbReference type="EMBL" id="CANTFL010000748">
    <property type="protein sequence ID" value="CAI5727415.1"/>
    <property type="molecule type" value="Genomic_DNA"/>
</dbReference>
<dbReference type="CDD" id="cd06186">
    <property type="entry name" value="NOX_Duox_like_FAD_NADP"/>
    <property type="match status" value="1"/>
</dbReference>
<comment type="caution">
    <text evidence="9">The sequence shown here is derived from an EMBL/GenBank/DDBJ whole genome shotgun (WGS) entry which is preliminary data.</text>
</comment>
<feature type="transmembrane region" description="Helical" evidence="7">
    <location>
        <begin position="115"/>
        <end position="134"/>
    </location>
</feature>
<feature type="transmembrane region" description="Helical" evidence="7">
    <location>
        <begin position="304"/>
        <end position="323"/>
    </location>
</feature>
<feature type="transmembrane region" description="Helical" evidence="7">
    <location>
        <begin position="44"/>
        <end position="64"/>
    </location>
</feature>
<dbReference type="SFLD" id="SFLDS00052">
    <property type="entry name" value="Ferric_Reductase_Domain"/>
    <property type="match status" value="1"/>
</dbReference>
<evidence type="ECO:0000256" key="6">
    <source>
        <dbReference type="SAM" id="MobiDB-lite"/>
    </source>
</evidence>
<feature type="transmembrane region" description="Helical" evidence="7">
    <location>
        <begin position="254"/>
        <end position="274"/>
    </location>
</feature>
<dbReference type="InterPro" id="IPR039261">
    <property type="entry name" value="FNR_nucleotide-bd"/>
</dbReference>
<accession>A0AAV0TUQ0</accession>
<feature type="domain" description="FAD-binding FR-type" evidence="8">
    <location>
        <begin position="381"/>
        <end position="498"/>
    </location>
</feature>
<dbReference type="Gene3D" id="3.40.50.80">
    <property type="entry name" value="Nucleotide-binding domain of ferredoxin-NADP reductase (FNR) module"/>
    <property type="match status" value="1"/>
</dbReference>
<dbReference type="AlphaFoldDB" id="A0AAV0TUQ0"/>
<evidence type="ECO:0000313" key="9">
    <source>
        <dbReference type="EMBL" id="CAI5727415.1"/>
    </source>
</evidence>
<dbReference type="PROSITE" id="PS51384">
    <property type="entry name" value="FAD_FR"/>
    <property type="match status" value="1"/>
</dbReference>
<evidence type="ECO:0000313" key="10">
    <source>
        <dbReference type="Proteomes" id="UP001162031"/>
    </source>
</evidence>
<dbReference type="InterPro" id="IPR013130">
    <property type="entry name" value="Fe3_Rdtase_TM_dom"/>
</dbReference>
<feature type="region of interest" description="Disordered" evidence="6">
    <location>
        <begin position="1"/>
        <end position="34"/>
    </location>
</feature>
<evidence type="ECO:0000256" key="3">
    <source>
        <dbReference type="ARBA" id="ARBA00022989"/>
    </source>
</evidence>
<dbReference type="Proteomes" id="UP001162031">
    <property type="component" value="Unassembled WGS sequence"/>
</dbReference>
<evidence type="ECO:0000256" key="7">
    <source>
        <dbReference type="SAM" id="Phobius"/>
    </source>
</evidence>
<evidence type="ECO:0000256" key="4">
    <source>
        <dbReference type="ARBA" id="ARBA00023002"/>
    </source>
</evidence>
<keyword evidence="3 7" id="KW-1133">Transmembrane helix</keyword>
<evidence type="ECO:0000256" key="1">
    <source>
        <dbReference type="ARBA" id="ARBA00004141"/>
    </source>
</evidence>
<feature type="transmembrane region" description="Helical" evidence="7">
    <location>
        <begin position="171"/>
        <end position="192"/>
    </location>
</feature>
<dbReference type="PANTHER" id="PTHR11972">
    <property type="entry name" value="NADPH OXIDASE"/>
    <property type="match status" value="1"/>
</dbReference>
<dbReference type="Pfam" id="PF08022">
    <property type="entry name" value="FAD_binding_8"/>
    <property type="match status" value="1"/>
</dbReference>
<organism evidence="9 10">
    <name type="scientific">Hyaloperonospora brassicae</name>
    <name type="common">Brassica downy mildew</name>
    <name type="synonym">Peronospora brassicae</name>
    <dbReference type="NCBI Taxonomy" id="162125"/>
    <lineage>
        <taxon>Eukaryota</taxon>
        <taxon>Sar</taxon>
        <taxon>Stramenopiles</taxon>
        <taxon>Oomycota</taxon>
        <taxon>Peronosporomycetes</taxon>
        <taxon>Peronosporales</taxon>
        <taxon>Peronosporaceae</taxon>
        <taxon>Hyaloperonospora</taxon>
    </lineage>
</organism>
<feature type="transmembrane region" description="Helical" evidence="7">
    <location>
        <begin position="665"/>
        <end position="685"/>
    </location>
</feature>
<dbReference type="InterPro" id="IPR013121">
    <property type="entry name" value="Fe_red_NAD-bd_6"/>
</dbReference>
<dbReference type="SUPFAM" id="SSF52343">
    <property type="entry name" value="Ferredoxin reductase-like, C-terminal NADP-linked domain"/>
    <property type="match status" value="1"/>
</dbReference>
<feature type="transmembrane region" description="Helical" evidence="7">
    <location>
        <begin position="626"/>
        <end position="645"/>
    </location>
</feature>